<feature type="region of interest" description="Disordered" evidence="1">
    <location>
        <begin position="229"/>
        <end position="249"/>
    </location>
</feature>
<reference evidence="3 4" key="2">
    <citation type="journal article" date="2008" name="Nature">
        <title>The Phaeodactylum genome reveals the evolutionary history of diatom genomes.</title>
        <authorList>
            <person name="Bowler C."/>
            <person name="Allen A.E."/>
            <person name="Badger J.H."/>
            <person name="Grimwood J."/>
            <person name="Jabbari K."/>
            <person name="Kuo A."/>
            <person name="Maheswari U."/>
            <person name="Martens C."/>
            <person name="Maumus F."/>
            <person name="Otillar R.P."/>
            <person name="Rayko E."/>
            <person name="Salamov A."/>
            <person name="Vandepoele K."/>
            <person name="Beszteri B."/>
            <person name="Gruber A."/>
            <person name="Heijde M."/>
            <person name="Katinka M."/>
            <person name="Mock T."/>
            <person name="Valentin K."/>
            <person name="Verret F."/>
            <person name="Berges J.A."/>
            <person name="Brownlee C."/>
            <person name="Cadoret J.P."/>
            <person name="Chiovitti A."/>
            <person name="Choi C.J."/>
            <person name="Coesel S."/>
            <person name="De Martino A."/>
            <person name="Detter J.C."/>
            <person name="Durkin C."/>
            <person name="Falciatore A."/>
            <person name="Fournet J."/>
            <person name="Haruta M."/>
            <person name="Huysman M.J."/>
            <person name="Jenkins B.D."/>
            <person name="Jiroutova K."/>
            <person name="Jorgensen R.E."/>
            <person name="Joubert Y."/>
            <person name="Kaplan A."/>
            <person name="Kroger N."/>
            <person name="Kroth P.G."/>
            <person name="La Roche J."/>
            <person name="Lindquist E."/>
            <person name="Lommer M."/>
            <person name="Martin-Jezequel V."/>
            <person name="Lopez P.J."/>
            <person name="Lucas S."/>
            <person name="Mangogna M."/>
            <person name="McGinnis K."/>
            <person name="Medlin L.K."/>
            <person name="Montsant A."/>
            <person name="Oudot-Le Secq M.P."/>
            <person name="Napoli C."/>
            <person name="Obornik M."/>
            <person name="Parker M.S."/>
            <person name="Petit J.L."/>
            <person name="Porcel B.M."/>
            <person name="Poulsen N."/>
            <person name="Robison M."/>
            <person name="Rychlewski L."/>
            <person name="Rynearson T.A."/>
            <person name="Schmutz J."/>
            <person name="Shapiro H."/>
            <person name="Siaut M."/>
            <person name="Stanley M."/>
            <person name="Sussman M.R."/>
            <person name="Taylor A.R."/>
            <person name="Vardi A."/>
            <person name="von Dassow P."/>
            <person name="Vyverman W."/>
            <person name="Willis A."/>
            <person name="Wyrwicz L.S."/>
            <person name="Rokhsar D.S."/>
            <person name="Weissenbach J."/>
            <person name="Armbrust E.V."/>
            <person name="Green B.R."/>
            <person name="Van de Peer Y."/>
            <person name="Grigoriev I.V."/>
        </authorList>
    </citation>
    <scope>NUCLEOTIDE SEQUENCE [LARGE SCALE GENOMIC DNA]</scope>
    <source>
        <strain evidence="3 4">CCMP1335</strain>
    </source>
</reference>
<evidence type="ECO:0000313" key="3">
    <source>
        <dbReference type="EMBL" id="EED96154.1"/>
    </source>
</evidence>
<gene>
    <name evidence="3" type="ORF">THAPSDRAFT_2037</name>
</gene>
<sequence length="340" mass="37738">MIQMLFIAIALLSTLTPLLSCRAFTATTAPSHHQQQHSSLSYQTVAVDILRSKRSSWVPLELIELAAADAQSPLSNFILRHTDMEAYTSCDDESDELHECDFFGQYLGPTKWVHLTSSTDGDGCIEDVHFEIWKDSWRNPSAMVEVADRVGKEVIRYYEEFMLRERDADMMEKSGESSSFVSNVDTATTSSTTPSKQPQLVRVKVVPASFGIDGFEDVVWESTEEMIRTQQHYSSDDATPPPPTTSSPNKAITFVVASPDLSDSTLLGKSSPQMDFSSDKFKTFASSLEEKLNLFSTVEEGVDLSNIIELTSFHPLWRGGDEGMMMSSFPYPCVAVSTCG</sequence>
<feature type="compositionally biased region" description="Polar residues" evidence="1">
    <location>
        <begin position="176"/>
        <end position="185"/>
    </location>
</feature>
<dbReference type="Proteomes" id="UP000001449">
    <property type="component" value="Chromosome 1"/>
</dbReference>
<dbReference type="InParanoid" id="B8BSM7"/>
<feature type="signal peptide" evidence="2">
    <location>
        <begin position="1"/>
        <end position="20"/>
    </location>
</feature>
<keyword evidence="4" id="KW-1185">Reference proteome</keyword>
<dbReference type="AlphaFoldDB" id="B8BSM7"/>
<evidence type="ECO:0008006" key="5">
    <source>
        <dbReference type="Google" id="ProtNLM"/>
    </source>
</evidence>
<dbReference type="GeneID" id="7445480"/>
<evidence type="ECO:0000256" key="1">
    <source>
        <dbReference type="SAM" id="MobiDB-lite"/>
    </source>
</evidence>
<proteinExistence type="predicted"/>
<accession>B8BSM7</accession>
<feature type="region of interest" description="Disordered" evidence="1">
    <location>
        <begin position="174"/>
        <end position="195"/>
    </location>
</feature>
<name>B8BSM7_THAPS</name>
<dbReference type="HOGENOM" id="CLU_817579_0_0_1"/>
<dbReference type="EMBL" id="CM000638">
    <property type="protein sequence ID" value="EED96154.1"/>
    <property type="molecule type" value="Genomic_DNA"/>
</dbReference>
<dbReference type="RefSeq" id="XP_002286513.1">
    <property type="nucleotide sequence ID" value="XM_002286477.1"/>
</dbReference>
<protein>
    <recommendedName>
        <fullName evidence="5">Coenzyme Q-binding protein COQ10 START domain-containing protein</fullName>
    </recommendedName>
</protein>
<feature type="compositionally biased region" description="Low complexity" evidence="1">
    <location>
        <begin position="186"/>
        <end position="195"/>
    </location>
</feature>
<organism evidence="3 4">
    <name type="scientific">Thalassiosira pseudonana</name>
    <name type="common">Marine diatom</name>
    <name type="synonym">Cyclotella nana</name>
    <dbReference type="NCBI Taxonomy" id="35128"/>
    <lineage>
        <taxon>Eukaryota</taxon>
        <taxon>Sar</taxon>
        <taxon>Stramenopiles</taxon>
        <taxon>Ochrophyta</taxon>
        <taxon>Bacillariophyta</taxon>
        <taxon>Coscinodiscophyceae</taxon>
        <taxon>Thalassiosirophycidae</taxon>
        <taxon>Thalassiosirales</taxon>
        <taxon>Thalassiosiraceae</taxon>
        <taxon>Thalassiosira</taxon>
    </lineage>
</organism>
<dbReference type="PaxDb" id="35128-Thaps2037"/>
<reference evidence="3 4" key="1">
    <citation type="journal article" date="2004" name="Science">
        <title>The genome of the diatom Thalassiosira pseudonana: ecology, evolution, and metabolism.</title>
        <authorList>
            <person name="Armbrust E.V."/>
            <person name="Berges J.A."/>
            <person name="Bowler C."/>
            <person name="Green B.R."/>
            <person name="Martinez D."/>
            <person name="Putnam N.H."/>
            <person name="Zhou S."/>
            <person name="Allen A.E."/>
            <person name="Apt K.E."/>
            <person name="Bechner M."/>
            <person name="Brzezinski M.A."/>
            <person name="Chaal B.K."/>
            <person name="Chiovitti A."/>
            <person name="Davis A.K."/>
            <person name="Demarest M.S."/>
            <person name="Detter J.C."/>
            <person name="Glavina T."/>
            <person name="Goodstein D."/>
            <person name="Hadi M.Z."/>
            <person name="Hellsten U."/>
            <person name="Hildebrand M."/>
            <person name="Jenkins B.D."/>
            <person name="Jurka J."/>
            <person name="Kapitonov V.V."/>
            <person name="Kroger N."/>
            <person name="Lau W.W."/>
            <person name="Lane T.W."/>
            <person name="Larimer F.W."/>
            <person name="Lippmeier J.C."/>
            <person name="Lucas S."/>
            <person name="Medina M."/>
            <person name="Montsant A."/>
            <person name="Obornik M."/>
            <person name="Parker M.S."/>
            <person name="Palenik B."/>
            <person name="Pazour G.J."/>
            <person name="Richardson P.M."/>
            <person name="Rynearson T.A."/>
            <person name="Saito M.A."/>
            <person name="Schwartz D.C."/>
            <person name="Thamatrakoln K."/>
            <person name="Valentin K."/>
            <person name="Vardi A."/>
            <person name="Wilkerson F.P."/>
            <person name="Rokhsar D.S."/>
        </authorList>
    </citation>
    <scope>NUCLEOTIDE SEQUENCE [LARGE SCALE GENOMIC DNA]</scope>
    <source>
        <strain evidence="3 4">CCMP1335</strain>
    </source>
</reference>
<evidence type="ECO:0000256" key="2">
    <source>
        <dbReference type="SAM" id="SignalP"/>
    </source>
</evidence>
<keyword evidence="2" id="KW-0732">Signal</keyword>
<feature type="chain" id="PRO_5002868564" description="Coenzyme Q-binding protein COQ10 START domain-containing protein" evidence="2">
    <location>
        <begin position="21"/>
        <end position="340"/>
    </location>
</feature>
<evidence type="ECO:0000313" key="4">
    <source>
        <dbReference type="Proteomes" id="UP000001449"/>
    </source>
</evidence>
<dbReference type="KEGG" id="tps:THAPSDRAFT_2037"/>